<dbReference type="InterPro" id="IPR050461">
    <property type="entry name" value="Nitroreductase_HadB/RutE"/>
</dbReference>
<dbReference type="InterPro" id="IPR000415">
    <property type="entry name" value="Nitroreductase-like"/>
</dbReference>
<dbReference type="Proteomes" id="UP000008561">
    <property type="component" value="Chromosome"/>
</dbReference>
<dbReference type="GO" id="GO:0016491">
    <property type="term" value="F:oxidoreductase activity"/>
    <property type="evidence" value="ECO:0007669"/>
    <property type="project" value="InterPro"/>
</dbReference>
<dbReference type="KEGG" id="dol:Dole_2969"/>
<protein>
    <submittedName>
        <fullName evidence="2">Nitroreductase</fullName>
    </submittedName>
</protein>
<dbReference type="HOGENOM" id="CLU_070764_4_2_7"/>
<evidence type="ECO:0000313" key="3">
    <source>
        <dbReference type="Proteomes" id="UP000008561"/>
    </source>
</evidence>
<dbReference type="Pfam" id="PF00881">
    <property type="entry name" value="Nitroreductase"/>
    <property type="match status" value="1"/>
</dbReference>
<dbReference type="OrthoDB" id="9809288at2"/>
<dbReference type="Gene3D" id="3.40.109.10">
    <property type="entry name" value="NADH Oxidase"/>
    <property type="match status" value="1"/>
</dbReference>
<dbReference type="PANTHER" id="PTHR43543:SF1">
    <property type="entry name" value="MALONIC SEMIALDEHYDE REDUCTASE RUTE-RELATED"/>
    <property type="match status" value="1"/>
</dbReference>
<sequence length="209" mass="23899">MDFKDVVYGRRAVNFFDPDRDVPDALLREIVETAATAPSGFNIQPWSLMVLRSREEKLRLQQHAWKQEKVSEAPVTLIVLADMEGWKPGNRFAEKNFAEMVKAGAMTEDKREWFENACQTLYGASEARGVAFACKNTAFFAMNLMLAAKNKGVDTHPMDGFDLDAVHKEFAIPDNYWIPLLIAVGYFRGDKKLDPPKWRKTYDEIVVKF</sequence>
<reference evidence="2 3" key="1">
    <citation type="submission" date="2007-10" db="EMBL/GenBank/DDBJ databases">
        <title>Complete sequence of Desulfococcus oleovorans Hxd3.</title>
        <authorList>
            <consortium name="US DOE Joint Genome Institute"/>
            <person name="Copeland A."/>
            <person name="Lucas S."/>
            <person name="Lapidus A."/>
            <person name="Barry K."/>
            <person name="Glavina del Rio T."/>
            <person name="Dalin E."/>
            <person name="Tice H."/>
            <person name="Pitluck S."/>
            <person name="Kiss H."/>
            <person name="Brettin T."/>
            <person name="Bruce D."/>
            <person name="Detter J.C."/>
            <person name="Han C."/>
            <person name="Schmutz J."/>
            <person name="Larimer F."/>
            <person name="Land M."/>
            <person name="Hauser L."/>
            <person name="Kyrpides N."/>
            <person name="Kim E."/>
            <person name="Wawrik B."/>
            <person name="Richardson P."/>
        </authorList>
    </citation>
    <scope>NUCLEOTIDE SEQUENCE [LARGE SCALE GENOMIC DNA]</scope>
    <source>
        <strain evidence="3">DSM 6200 / JCM 39069 / Hxd3</strain>
    </source>
</reference>
<keyword evidence="3" id="KW-1185">Reference proteome</keyword>
<name>A8ZYZ9_DESOH</name>
<dbReference type="AlphaFoldDB" id="A8ZYZ9"/>
<dbReference type="STRING" id="96561.Dole_2969"/>
<dbReference type="EMBL" id="CP000859">
    <property type="protein sequence ID" value="ABW68772.1"/>
    <property type="molecule type" value="Genomic_DNA"/>
</dbReference>
<proteinExistence type="predicted"/>
<dbReference type="CDD" id="cd02137">
    <property type="entry name" value="MhqN-like"/>
    <property type="match status" value="1"/>
</dbReference>
<organism evidence="2 3">
    <name type="scientific">Desulfosudis oleivorans (strain DSM 6200 / JCM 39069 / Hxd3)</name>
    <name type="common">Desulfococcus oleovorans</name>
    <dbReference type="NCBI Taxonomy" id="96561"/>
    <lineage>
        <taxon>Bacteria</taxon>
        <taxon>Pseudomonadati</taxon>
        <taxon>Thermodesulfobacteriota</taxon>
        <taxon>Desulfobacteria</taxon>
        <taxon>Desulfobacterales</taxon>
        <taxon>Desulfosudaceae</taxon>
        <taxon>Desulfosudis</taxon>
    </lineage>
</organism>
<gene>
    <name evidence="2" type="ordered locus">Dole_2969</name>
</gene>
<dbReference type="SUPFAM" id="SSF55469">
    <property type="entry name" value="FMN-dependent nitroreductase-like"/>
    <property type="match status" value="1"/>
</dbReference>
<dbReference type="PANTHER" id="PTHR43543">
    <property type="entry name" value="MALONIC SEMIALDEHYDE REDUCTASE RUTE-RELATED"/>
    <property type="match status" value="1"/>
</dbReference>
<accession>A8ZYZ9</accession>
<evidence type="ECO:0000259" key="1">
    <source>
        <dbReference type="Pfam" id="PF00881"/>
    </source>
</evidence>
<dbReference type="InterPro" id="IPR029479">
    <property type="entry name" value="Nitroreductase"/>
</dbReference>
<evidence type="ECO:0000313" key="2">
    <source>
        <dbReference type="EMBL" id="ABW68772.1"/>
    </source>
</evidence>
<feature type="domain" description="Nitroreductase" evidence="1">
    <location>
        <begin position="8"/>
        <end position="186"/>
    </location>
</feature>
<dbReference type="RefSeq" id="WP_012176383.1">
    <property type="nucleotide sequence ID" value="NC_009943.1"/>
</dbReference>
<dbReference type="eggNOG" id="COG0778">
    <property type="taxonomic scope" value="Bacteria"/>
</dbReference>